<dbReference type="AlphaFoldDB" id="A0A1B0B3D8"/>
<evidence type="ECO:0000256" key="1">
    <source>
        <dbReference type="SAM" id="Phobius"/>
    </source>
</evidence>
<sequence>MSGLLHVNPYFNLTQLNNEITTPEVMLCPPLEVCGYVKFGIGLCVLILALDVAFWDAIIWVQVMGIKRLVRSRT</sequence>
<keyword evidence="3" id="KW-1185">Reference proteome</keyword>
<name>A0A1B0B3D8_9MUSC</name>
<keyword evidence="1" id="KW-0812">Transmembrane</keyword>
<proteinExistence type="predicted"/>
<protein>
    <submittedName>
        <fullName evidence="2">Uncharacterized protein</fullName>
    </submittedName>
</protein>
<dbReference type="VEuPathDB" id="VectorBase:GPPI017495"/>
<keyword evidence="1" id="KW-1133">Transmembrane helix</keyword>
<dbReference type="EMBL" id="JXJN01007813">
    <property type="status" value="NOT_ANNOTATED_CDS"/>
    <property type="molecule type" value="Genomic_DNA"/>
</dbReference>
<reference evidence="3" key="1">
    <citation type="submission" date="2015-01" db="EMBL/GenBank/DDBJ databases">
        <authorList>
            <person name="Aksoy S."/>
            <person name="Warren W."/>
            <person name="Wilson R.K."/>
        </authorList>
    </citation>
    <scope>NUCLEOTIDE SEQUENCE [LARGE SCALE GENOMIC DNA]</scope>
    <source>
        <strain evidence="3">IAEA</strain>
    </source>
</reference>
<dbReference type="EnsemblMetazoa" id="GPPI017495-RA">
    <property type="protein sequence ID" value="GPPI017495-PA"/>
    <property type="gene ID" value="GPPI017495"/>
</dbReference>
<accession>A0A1B0B3D8</accession>
<reference evidence="2" key="2">
    <citation type="submission" date="2020-05" db="UniProtKB">
        <authorList>
            <consortium name="EnsemblMetazoa"/>
        </authorList>
    </citation>
    <scope>IDENTIFICATION</scope>
    <source>
        <strain evidence="2">IAEA</strain>
    </source>
</reference>
<dbReference type="Proteomes" id="UP000092460">
    <property type="component" value="Unassembled WGS sequence"/>
</dbReference>
<evidence type="ECO:0000313" key="2">
    <source>
        <dbReference type="EnsemblMetazoa" id="GPPI017495-PA"/>
    </source>
</evidence>
<feature type="transmembrane region" description="Helical" evidence="1">
    <location>
        <begin position="39"/>
        <end position="63"/>
    </location>
</feature>
<evidence type="ECO:0000313" key="3">
    <source>
        <dbReference type="Proteomes" id="UP000092460"/>
    </source>
</evidence>
<organism evidence="2 3">
    <name type="scientific">Glossina palpalis gambiensis</name>
    <dbReference type="NCBI Taxonomy" id="67801"/>
    <lineage>
        <taxon>Eukaryota</taxon>
        <taxon>Metazoa</taxon>
        <taxon>Ecdysozoa</taxon>
        <taxon>Arthropoda</taxon>
        <taxon>Hexapoda</taxon>
        <taxon>Insecta</taxon>
        <taxon>Pterygota</taxon>
        <taxon>Neoptera</taxon>
        <taxon>Endopterygota</taxon>
        <taxon>Diptera</taxon>
        <taxon>Brachycera</taxon>
        <taxon>Muscomorpha</taxon>
        <taxon>Hippoboscoidea</taxon>
        <taxon>Glossinidae</taxon>
        <taxon>Glossina</taxon>
    </lineage>
</organism>
<keyword evidence="1" id="KW-0472">Membrane</keyword>